<protein>
    <submittedName>
        <fullName evidence="1">Uncharacterized protein</fullName>
    </submittedName>
</protein>
<reference evidence="2" key="1">
    <citation type="journal article" date="2023" name="G3 (Bethesda)">
        <title>Genome assembly and association tests identify interacting loci associated with vigor, precocity, and sex in interspecific pistachio rootstocks.</title>
        <authorList>
            <person name="Palmer W."/>
            <person name="Jacygrad E."/>
            <person name="Sagayaradj S."/>
            <person name="Cavanaugh K."/>
            <person name="Han R."/>
            <person name="Bertier L."/>
            <person name="Beede B."/>
            <person name="Kafkas S."/>
            <person name="Golino D."/>
            <person name="Preece J."/>
            <person name="Michelmore R."/>
        </authorList>
    </citation>
    <scope>NUCLEOTIDE SEQUENCE [LARGE SCALE GENOMIC DNA]</scope>
</reference>
<name>A0ACC0ZYK1_9ROSI</name>
<gene>
    <name evidence="1" type="ORF">Patl1_24288</name>
</gene>
<proteinExistence type="predicted"/>
<dbReference type="Proteomes" id="UP001164250">
    <property type="component" value="Chromosome 13"/>
</dbReference>
<sequence length="528" mass="61093">MKDKNILLIVDNIWEELDLKTVGIPSRADRGRNKMLMTTRKEDVLEKMGSTKNFEMSILNKEEAWTLFKKMTGNVIQRRELHSLPNDVCKECGGLPIVICTIAKALRNKRQESQWEDALRVLRMPSPAQFPRLLEKEYYKIKLSYDYLEHDELKKTFIISSLMENNTSISDLFKNIVSLGILEGANLTIEQARNRLGLVVKELKESCLLLDGYTKERFSMHDVVRIVAVTCGYLDHHVFTERNDLESEWKDKDKLRKCTMISLVGNNIITQLSPQGLDCPELEFFHMSERGSSFKIPEGFFKVMPKLKVLNLFALHQSLLPLSIDLLTNVQTLCLDYSKIKDVAIIGKLKKLKVLSLRDTDIEELPTEMGQLIGLKLLDLSNCRQLEVIAPDVISKLSQLEELYIKGCCIWWKVEVLKEFKHLSQLTNLEIDIKDKKMLPRDFFSKELKKYKISIGDWSSRYRKIYENEILRMLEFKFNSTIPLEEIRGIKNVELLSLAESSDDEEDLAGSNFNLQSNEITPLFNEKV</sequence>
<organism evidence="1 2">
    <name type="scientific">Pistacia atlantica</name>
    <dbReference type="NCBI Taxonomy" id="434234"/>
    <lineage>
        <taxon>Eukaryota</taxon>
        <taxon>Viridiplantae</taxon>
        <taxon>Streptophyta</taxon>
        <taxon>Embryophyta</taxon>
        <taxon>Tracheophyta</taxon>
        <taxon>Spermatophyta</taxon>
        <taxon>Magnoliopsida</taxon>
        <taxon>eudicotyledons</taxon>
        <taxon>Gunneridae</taxon>
        <taxon>Pentapetalae</taxon>
        <taxon>rosids</taxon>
        <taxon>malvids</taxon>
        <taxon>Sapindales</taxon>
        <taxon>Anacardiaceae</taxon>
        <taxon>Pistacia</taxon>
    </lineage>
</organism>
<dbReference type="EMBL" id="CM047909">
    <property type="protein sequence ID" value="KAJ0079095.1"/>
    <property type="molecule type" value="Genomic_DNA"/>
</dbReference>
<keyword evidence="2" id="KW-1185">Reference proteome</keyword>
<evidence type="ECO:0000313" key="2">
    <source>
        <dbReference type="Proteomes" id="UP001164250"/>
    </source>
</evidence>
<evidence type="ECO:0000313" key="1">
    <source>
        <dbReference type="EMBL" id="KAJ0079095.1"/>
    </source>
</evidence>
<comment type="caution">
    <text evidence="1">The sequence shown here is derived from an EMBL/GenBank/DDBJ whole genome shotgun (WGS) entry which is preliminary data.</text>
</comment>
<accession>A0ACC0ZYK1</accession>